<dbReference type="AlphaFoldDB" id="A0A8X6WUP5"/>
<proteinExistence type="predicted"/>
<accession>A0A8X6WUP5</accession>
<sequence length="84" mass="9399">MSTHILDPVRSLIVQVKAPKCELQVLEESEHLTSRRGEKAILFYLCRSCEWGPMRGLKDSGLLRGSPSTFPDVRGQVEGIIFGK</sequence>
<gene>
    <name evidence="1" type="ORF">TNIN_372721</name>
</gene>
<comment type="caution">
    <text evidence="1">The sequence shown here is derived from an EMBL/GenBank/DDBJ whole genome shotgun (WGS) entry which is preliminary data.</text>
</comment>
<keyword evidence="2" id="KW-1185">Reference proteome</keyword>
<name>A0A8X6WUP5_9ARAC</name>
<evidence type="ECO:0000313" key="2">
    <source>
        <dbReference type="Proteomes" id="UP000886998"/>
    </source>
</evidence>
<dbReference type="Proteomes" id="UP000886998">
    <property type="component" value="Unassembled WGS sequence"/>
</dbReference>
<organism evidence="1 2">
    <name type="scientific">Trichonephila inaurata madagascariensis</name>
    <dbReference type="NCBI Taxonomy" id="2747483"/>
    <lineage>
        <taxon>Eukaryota</taxon>
        <taxon>Metazoa</taxon>
        <taxon>Ecdysozoa</taxon>
        <taxon>Arthropoda</taxon>
        <taxon>Chelicerata</taxon>
        <taxon>Arachnida</taxon>
        <taxon>Araneae</taxon>
        <taxon>Araneomorphae</taxon>
        <taxon>Entelegynae</taxon>
        <taxon>Araneoidea</taxon>
        <taxon>Nephilidae</taxon>
        <taxon>Trichonephila</taxon>
        <taxon>Trichonephila inaurata</taxon>
    </lineage>
</organism>
<reference evidence="1" key="1">
    <citation type="submission" date="2020-08" db="EMBL/GenBank/DDBJ databases">
        <title>Multicomponent nature underlies the extraordinary mechanical properties of spider dragline silk.</title>
        <authorList>
            <person name="Kono N."/>
            <person name="Nakamura H."/>
            <person name="Mori M."/>
            <person name="Yoshida Y."/>
            <person name="Ohtoshi R."/>
            <person name="Malay A.D."/>
            <person name="Moran D.A.P."/>
            <person name="Tomita M."/>
            <person name="Numata K."/>
            <person name="Arakawa K."/>
        </authorList>
    </citation>
    <scope>NUCLEOTIDE SEQUENCE</scope>
</reference>
<dbReference type="EMBL" id="BMAV01002208">
    <property type="protein sequence ID" value="GFY40932.1"/>
    <property type="molecule type" value="Genomic_DNA"/>
</dbReference>
<protein>
    <submittedName>
        <fullName evidence="1">Uncharacterized protein</fullName>
    </submittedName>
</protein>
<evidence type="ECO:0000313" key="1">
    <source>
        <dbReference type="EMBL" id="GFY40932.1"/>
    </source>
</evidence>